<proteinExistence type="predicted"/>
<evidence type="ECO:0000259" key="1">
    <source>
        <dbReference type="PROSITE" id="PS50853"/>
    </source>
</evidence>
<evidence type="ECO:0000313" key="3">
    <source>
        <dbReference type="Proteomes" id="UP000095751"/>
    </source>
</evidence>
<dbReference type="SUPFAM" id="SSF49265">
    <property type="entry name" value="Fibronectin type III"/>
    <property type="match status" value="1"/>
</dbReference>
<dbReference type="CDD" id="cd00063">
    <property type="entry name" value="FN3"/>
    <property type="match status" value="1"/>
</dbReference>
<dbReference type="Gene3D" id="2.60.40.10">
    <property type="entry name" value="Immunoglobulins"/>
    <property type="match status" value="1"/>
</dbReference>
<reference evidence="2 3" key="1">
    <citation type="submission" date="2016-09" db="EMBL/GenBank/DDBJ databases">
        <title>Extensive genetic diversity and differential bi-allelic expression allows diatom success in the polar Southern Ocean.</title>
        <authorList>
            <consortium name="DOE Joint Genome Institute"/>
            <person name="Mock T."/>
            <person name="Otillar R.P."/>
            <person name="Strauss J."/>
            <person name="Dupont C."/>
            <person name="Frickenhaus S."/>
            <person name="Maumus F."/>
            <person name="Mcmullan M."/>
            <person name="Sanges R."/>
            <person name="Schmutz J."/>
            <person name="Toseland A."/>
            <person name="Valas R."/>
            <person name="Veluchamy A."/>
            <person name="Ward B.J."/>
            <person name="Allen A."/>
            <person name="Barry K."/>
            <person name="Falciatore A."/>
            <person name="Ferrante M."/>
            <person name="Fortunato A.E."/>
            <person name="Gloeckner G."/>
            <person name="Gruber A."/>
            <person name="Hipkin R."/>
            <person name="Janech M."/>
            <person name="Kroth P."/>
            <person name="Leese F."/>
            <person name="Lindquist E."/>
            <person name="Lyon B.R."/>
            <person name="Martin J."/>
            <person name="Mayer C."/>
            <person name="Parker M."/>
            <person name="Quesneville H."/>
            <person name="Raymond J."/>
            <person name="Uhlig C."/>
            <person name="Valentin K.U."/>
            <person name="Worden A.Z."/>
            <person name="Armbrust E.V."/>
            <person name="Bowler C."/>
            <person name="Green B."/>
            <person name="Moulton V."/>
            <person name="Van Oosterhout C."/>
            <person name="Grigoriev I."/>
        </authorList>
    </citation>
    <scope>NUCLEOTIDE SEQUENCE [LARGE SCALE GENOMIC DNA]</scope>
    <source>
        <strain evidence="2 3">CCMP1102</strain>
    </source>
</reference>
<dbReference type="EMBL" id="KV784353">
    <property type="protein sequence ID" value="OEU22456.1"/>
    <property type="molecule type" value="Genomic_DNA"/>
</dbReference>
<dbReference type="Proteomes" id="UP000095751">
    <property type="component" value="Unassembled WGS sequence"/>
</dbReference>
<dbReference type="InterPro" id="IPR003961">
    <property type="entry name" value="FN3_dom"/>
</dbReference>
<protein>
    <recommendedName>
        <fullName evidence="1">Fibronectin type-III domain-containing protein</fullName>
    </recommendedName>
</protein>
<evidence type="ECO:0000313" key="2">
    <source>
        <dbReference type="EMBL" id="OEU22456.1"/>
    </source>
</evidence>
<accession>A0A1E7FWD6</accession>
<dbReference type="InterPro" id="IPR036116">
    <property type="entry name" value="FN3_sf"/>
</dbReference>
<keyword evidence="3" id="KW-1185">Reference proteome</keyword>
<dbReference type="InParanoid" id="A0A1E7FWD6"/>
<dbReference type="AlphaFoldDB" id="A0A1E7FWD6"/>
<gene>
    <name evidence="2" type="ORF">FRACYDRAFT_273888</name>
</gene>
<name>A0A1E7FWD6_9STRA</name>
<dbReference type="KEGG" id="fcy:FRACYDRAFT_273888"/>
<dbReference type="PROSITE" id="PS50853">
    <property type="entry name" value="FN3"/>
    <property type="match status" value="1"/>
</dbReference>
<feature type="domain" description="Fibronectin type-III" evidence="1">
    <location>
        <begin position="5"/>
        <end position="104"/>
    </location>
</feature>
<sequence length="119" mass="12844">MSASIPAGPKPELIEATETTISVEFKPISSIDKYELEWKQIEHQWDTKPVGSISLSVQGEGKLVTGEAIDLLPGMTYCVRSYCINSDGLKGTPGPELIIDTEQVGCTPKSEKSCGCIIQ</sequence>
<organism evidence="2 3">
    <name type="scientific">Fragilariopsis cylindrus CCMP1102</name>
    <dbReference type="NCBI Taxonomy" id="635003"/>
    <lineage>
        <taxon>Eukaryota</taxon>
        <taxon>Sar</taxon>
        <taxon>Stramenopiles</taxon>
        <taxon>Ochrophyta</taxon>
        <taxon>Bacillariophyta</taxon>
        <taxon>Bacillariophyceae</taxon>
        <taxon>Bacillariophycidae</taxon>
        <taxon>Bacillariales</taxon>
        <taxon>Bacillariaceae</taxon>
        <taxon>Fragilariopsis</taxon>
    </lineage>
</organism>
<dbReference type="InterPro" id="IPR013783">
    <property type="entry name" value="Ig-like_fold"/>
</dbReference>
<dbReference type="OrthoDB" id="152385at2759"/>